<evidence type="ECO:0000259" key="2">
    <source>
        <dbReference type="PROSITE" id="PS50026"/>
    </source>
</evidence>
<dbReference type="InterPro" id="IPR000742">
    <property type="entry name" value="EGF"/>
</dbReference>
<protein>
    <recommendedName>
        <fullName evidence="2">EGF-like domain-containing protein</fullName>
    </recommendedName>
</protein>
<sequence length="524" mass="57903">MSNLASAKWVTREKIARKPIFTDTFIPKEVVCVSYKPCVIPFAISGHYPDTYGPTVQFGFVSPMIQINGISTPIKANSTNGTYTFEVNFTPKPPGKQKVCLQTLNKELVNVDEICFHVDVKPDSSSFYGDTTKPHFTAPSITQDSTVICTIGITCHMMFMVSSGTSNANKRPTMILTEGLEKDFQLFPHCNTCADGTMPAGNCSIDFVFNPSSSYLGKNHRLCLEAQLLWNRVTGEKRCFNMEVKSGNADDLHGPCRKLHCKNKGFCDSGNENGQPICHCHSGYSGSECEKNESTSITSNVKRPSTGNFVLPVEIVCIYNESCSIPLQIIGEPPNVPFIELGHVPPTIDVKHLVVDATNSAGNHFEGYLNIKATGNGTERICIQGKENKESIYVSEEVCFNVRVAGQSSRTPVDMFKPYYIDPTLPDGSTVMCNIASECHFMMFTLDRTSNCPTVTEVSDYTTGLHIFSPASRLEYHCVTEVSYVPPKEVEGQQTRICLQAYLPGLKGEIRCYNVISRVISNRK</sequence>
<feature type="domain" description="EGF-like" evidence="2">
    <location>
        <begin position="252"/>
        <end position="290"/>
    </location>
</feature>
<gene>
    <name evidence="3" type="ORF">ACJMK2_036772</name>
</gene>
<comment type="caution">
    <text evidence="3">The sequence shown here is derived from an EMBL/GenBank/DDBJ whole genome shotgun (WGS) entry which is preliminary data.</text>
</comment>
<evidence type="ECO:0000313" key="4">
    <source>
        <dbReference type="Proteomes" id="UP001634394"/>
    </source>
</evidence>
<dbReference type="AlphaFoldDB" id="A0ABD3WI89"/>
<evidence type="ECO:0000313" key="3">
    <source>
        <dbReference type="EMBL" id="KAL3873680.1"/>
    </source>
</evidence>
<comment type="caution">
    <text evidence="1">Lacks conserved residue(s) required for the propagation of feature annotation.</text>
</comment>
<dbReference type="PROSITE" id="PS00022">
    <property type="entry name" value="EGF_1"/>
    <property type="match status" value="1"/>
</dbReference>
<keyword evidence="4" id="KW-1185">Reference proteome</keyword>
<organism evidence="3 4">
    <name type="scientific">Sinanodonta woodiana</name>
    <name type="common">Chinese pond mussel</name>
    <name type="synonym">Anodonta woodiana</name>
    <dbReference type="NCBI Taxonomy" id="1069815"/>
    <lineage>
        <taxon>Eukaryota</taxon>
        <taxon>Metazoa</taxon>
        <taxon>Spiralia</taxon>
        <taxon>Lophotrochozoa</taxon>
        <taxon>Mollusca</taxon>
        <taxon>Bivalvia</taxon>
        <taxon>Autobranchia</taxon>
        <taxon>Heteroconchia</taxon>
        <taxon>Palaeoheterodonta</taxon>
        <taxon>Unionida</taxon>
        <taxon>Unionoidea</taxon>
        <taxon>Unionidae</taxon>
        <taxon>Unioninae</taxon>
        <taxon>Sinanodonta</taxon>
    </lineage>
</organism>
<proteinExistence type="predicted"/>
<accession>A0ABD3WI89</accession>
<reference evidence="3 4" key="1">
    <citation type="submission" date="2024-11" db="EMBL/GenBank/DDBJ databases">
        <title>Chromosome-level genome assembly of the freshwater bivalve Anodonta woodiana.</title>
        <authorList>
            <person name="Chen X."/>
        </authorList>
    </citation>
    <scope>NUCLEOTIDE SEQUENCE [LARGE SCALE GENOMIC DNA]</scope>
    <source>
        <strain evidence="3">MN2024</strain>
        <tissue evidence="3">Gills</tissue>
    </source>
</reference>
<dbReference type="EMBL" id="JBJQND010000006">
    <property type="protein sequence ID" value="KAL3873680.1"/>
    <property type="molecule type" value="Genomic_DNA"/>
</dbReference>
<name>A0ABD3WI89_SINWO</name>
<feature type="disulfide bond" evidence="1">
    <location>
        <begin position="280"/>
        <end position="289"/>
    </location>
</feature>
<dbReference type="Proteomes" id="UP001634394">
    <property type="component" value="Unassembled WGS sequence"/>
</dbReference>
<feature type="disulfide bond" evidence="1">
    <location>
        <begin position="261"/>
        <end position="278"/>
    </location>
</feature>
<dbReference type="Gene3D" id="2.10.25.10">
    <property type="entry name" value="Laminin"/>
    <property type="match status" value="1"/>
</dbReference>
<evidence type="ECO:0000256" key="1">
    <source>
        <dbReference type="PROSITE-ProRule" id="PRU00076"/>
    </source>
</evidence>
<keyword evidence="1" id="KW-0245">EGF-like domain</keyword>
<dbReference type="PROSITE" id="PS50026">
    <property type="entry name" value="EGF_3"/>
    <property type="match status" value="1"/>
</dbReference>
<dbReference type="SUPFAM" id="SSF57196">
    <property type="entry name" value="EGF/Laminin"/>
    <property type="match status" value="1"/>
</dbReference>
<dbReference type="PROSITE" id="PS01186">
    <property type="entry name" value="EGF_2"/>
    <property type="match status" value="1"/>
</dbReference>
<keyword evidence="1" id="KW-1015">Disulfide bond</keyword>